<evidence type="ECO:0000256" key="11">
    <source>
        <dbReference type="ARBA" id="ARBA00033342"/>
    </source>
</evidence>
<dbReference type="GO" id="GO:0032977">
    <property type="term" value="F:membrane insertase activity"/>
    <property type="evidence" value="ECO:0007669"/>
    <property type="project" value="InterPro"/>
</dbReference>
<keyword evidence="4 12" id="KW-0812">Transmembrane</keyword>
<dbReference type="NCBIfam" id="TIGR03592">
    <property type="entry name" value="yidC_oxa1_cterm"/>
    <property type="match status" value="1"/>
</dbReference>
<dbReference type="EMBL" id="JYJA01000039">
    <property type="protein sequence ID" value="KJL40641.1"/>
    <property type="molecule type" value="Genomic_DNA"/>
</dbReference>
<comment type="similarity">
    <text evidence="2">Belongs to the OXA1/ALB3/YidC family. Type 1 subfamily.</text>
</comment>
<evidence type="ECO:0000313" key="16">
    <source>
        <dbReference type="Proteomes" id="UP000034098"/>
    </source>
</evidence>
<evidence type="ECO:0000256" key="7">
    <source>
        <dbReference type="ARBA" id="ARBA00025034"/>
    </source>
</evidence>
<dbReference type="PANTHER" id="PTHR12428:SF65">
    <property type="entry name" value="CYTOCHROME C OXIDASE ASSEMBLY PROTEIN COX18, MITOCHONDRIAL"/>
    <property type="match status" value="1"/>
</dbReference>
<feature type="transmembrane region" description="Helical" evidence="13">
    <location>
        <begin position="213"/>
        <end position="236"/>
    </location>
</feature>
<evidence type="ECO:0000256" key="5">
    <source>
        <dbReference type="ARBA" id="ARBA00022989"/>
    </source>
</evidence>
<feature type="transmembrane region" description="Helical" evidence="13">
    <location>
        <begin position="102"/>
        <end position="128"/>
    </location>
</feature>
<evidence type="ECO:0000256" key="12">
    <source>
        <dbReference type="RuleBase" id="RU003945"/>
    </source>
</evidence>
<comment type="caution">
    <text evidence="15">The sequence shown here is derived from an EMBL/GenBank/DDBJ whole genome shotgun (WGS) entry which is preliminary data.</text>
</comment>
<evidence type="ECO:0000259" key="14">
    <source>
        <dbReference type="Pfam" id="PF02096"/>
    </source>
</evidence>
<evidence type="ECO:0000256" key="4">
    <source>
        <dbReference type="ARBA" id="ARBA00022692"/>
    </source>
</evidence>
<dbReference type="AlphaFoldDB" id="A0A0M2H7T0"/>
<keyword evidence="16" id="KW-1185">Reference proteome</keyword>
<sequence length="250" mass="25949">MDLYAFPPVAAILDAAYSLLMGLAALLEPLAGSAAAAASVVVLTVLVRAALVPAGIAQAKAEQTRSRLAPKLRDLQRRHKKNPERLQRETMKLYSDEKASPFAGCLPMLAQAPVVAIVYALFLHTAIAGHANALLAHELLTVPLGTSLVSAIAAGTASAATVGVFAGVLAVIVVVAEITRRAFRPQIDTAPDAAPLAGAGMARLAGALQFTTAVFALFVPLAAALYLATTVAWTLAQRLVLRRVYPLATA</sequence>
<evidence type="ECO:0000313" key="15">
    <source>
        <dbReference type="EMBL" id="KJL40641.1"/>
    </source>
</evidence>
<evidence type="ECO:0000256" key="10">
    <source>
        <dbReference type="ARBA" id="ARBA00033245"/>
    </source>
</evidence>
<keyword evidence="6 13" id="KW-0472">Membrane</keyword>
<evidence type="ECO:0000256" key="13">
    <source>
        <dbReference type="SAM" id="Phobius"/>
    </source>
</evidence>
<dbReference type="RefSeq" id="WP_045301288.1">
    <property type="nucleotide sequence ID" value="NZ_JYJA01000039.1"/>
</dbReference>
<evidence type="ECO:0000256" key="6">
    <source>
        <dbReference type="ARBA" id="ARBA00023136"/>
    </source>
</evidence>
<name>A0A0M2H7T0_MICTR</name>
<dbReference type="PANTHER" id="PTHR12428">
    <property type="entry name" value="OXA1"/>
    <property type="match status" value="1"/>
</dbReference>
<dbReference type="GO" id="GO:0051205">
    <property type="term" value="P:protein insertion into membrane"/>
    <property type="evidence" value="ECO:0007669"/>
    <property type="project" value="TreeGrafter"/>
</dbReference>
<proteinExistence type="inferred from homology"/>
<evidence type="ECO:0000256" key="8">
    <source>
        <dbReference type="ARBA" id="ARBA00026028"/>
    </source>
</evidence>
<dbReference type="OrthoDB" id="9780552at2"/>
<dbReference type="Pfam" id="PF02096">
    <property type="entry name" value="60KD_IMP"/>
    <property type="match status" value="1"/>
</dbReference>
<organism evidence="15 16">
    <name type="scientific">Microbacterium trichothecenolyticum</name>
    <name type="common">Aureobacterium trichothecenolyticum</name>
    <dbReference type="NCBI Taxonomy" id="69370"/>
    <lineage>
        <taxon>Bacteria</taxon>
        <taxon>Bacillati</taxon>
        <taxon>Actinomycetota</taxon>
        <taxon>Actinomycetes</taxon>
        <taxon>Micrococcales</taxon>
        <taxon>Microbacteriaceae</taxon>
        <taxon>Microbacterium</taxon>
    </lineage>
</organism>
<feature type="domain" description="Membrane insertase YidC/Oxa/ALB C-terminal" evidence="14">
    <location>
        <begin position="38"/>
        <end position="242"/>
    </location>
</feature>
<dbReference type="GO" id="GO:0005886">
    <property type="term" value="C:plasma membrane"/>
    <property type="evidence" value="ECO:0007669"/>
    <property type="project" value="TreeGrafter"/>
</dbReference>
<reference evidence="15 16" key="1">
    <citation type="submission" date="2015-02" db="EMBL/GenBank/DDBJ databases">
        <title>Draft genome sequences of ten Microbacterium spp. with emphasis on heavy metal contaminated environments.</title>
        <authorList>
            <person name="Corretto E."/>
        </authorList>
    </citation>
    <scope>NUCLEOTIDE SEQUENCE [LARGE SCALE GENOMIC DNA]</scope>
    <source>
        <strain evidence="15 16">DSM 8608</strain>
    </source>
</reference>
<feature type="transmembrane region" description="Helical" evidence="13">
    <location>
        <begin position="33"/>
        <end position="57"/>
    </location>
</feature>
<dbReference type="InterPro" id="IPR001708">
    <property type="entry name" value="YidC/ALB3/OXA1/COX18"/>
</dbReference>
<dbReference type="PATRIC" id="fig|69370.6.peg.3317"/>
<comment type="subcellular location">
    <subcellularLocation>
        <location evidence="1 12">Membrane</location>
        <topology evidence="1 12">Multi-pass membrane protein</topology>
    </subcellularLocation>
</comment>
<evidence type="ECO:0000256" key="3">
    <source>
        <dbReference type="ARBA" id="ARBA00015325"/>
    </source>
</evidence>
<dbReference type="Proteomes" id="UP000034098">
    <property type="component" value="Unassembled WGS sequence"/>
</dbReference>
<protein>
    <recommendedName>
        <fullName evidence="3">Membrane protein insertase YidC</fullName>
    </recommendedName>
    <alternativeName>
        <fullName evidence="11">Foldase YidC</fullName>
    </alternativeName>
    <alternativeName>
        <fullName evidence="10">Membrane integrase YidC</fullName>
    </alternativeName>
    <alternativeName>
        <fullName evidence="9">Membrane protein YidC</fullName>
    </alternativeName>
</protein>
<comment type="function">
    <text evidence="7">Required for the insertion and/or proper folding and/or complex formation of integral membrane proteins into the membrane. Involved in integration of membrane proteins that insert both dependently and independently of the Sec translocase complex, as well as at least some lipoproteins. Aids folding of multispanning membrane proteins.</text>
</comment>
<evidence type="ECO:0000256" key="1">
    <source>
        <dbReference type="ARBA" id="ARBA00004141"/>
    </source>
</evidence>
<comment type="subunit">
    <text evidence="8">Interacts with the Sec translocase complex via SecD. Specifically interacts with transmembrane segments of nascent integral membrane proteins during membrane integration.</text>
</comment>
<feature type="transmembrane region" description="Helical" evidence="13">
    <location>
        <begin position="148"/>
        <end position="176"/>
    </location>
</feature>
<dbReference type="InterPro" id="IPR028055">
    <property type="entry name" value="YidC/Oxa/ALB_C"/>
</dbReference>
<gene>
    <name evidence="15" type="primary">misCB</name>
    <name evidence="15" type="ORF">RS82_03257</name>
</gene>
<evidence type="ECO:0000256" key="9">
    <source>
        <dbReference type="ARBA" id="ARBA00031538"/>
    </source>
</evidence>
<accession>A0A0M2H7T0</accession>
<feature type="transmembrane region" description="Helical" evidence="13">
    <location>
        <begin position="9"/>
        <end position="27"/>
    </location>
</feature>
<evidence type="ECO:0000256" key="2">
    <source>
        <dbReference type="ARBA" id="ARBA00010527"/>
    </source>
</evidence>
<keyword evidence="5 13" id="KW-1133">Transmembrane helix</keyword>